<sequence length="114" mass="12773">MTPQSFVVGRRAVDTPYNKREEDLMYGIRSCVRVWTWLSTIRGNESCFLKLSAALVACRQHPCACRSVLQPSAAAGVLQPIRDCSLFVLAIGREKLPLSARKRESSLFLLSFLL</sequence>
<protein>
    <submittedName>
        <fullName evidence="1">Uncharacterized protein</fullName>
    </submittedName>
</protein>
<evidence type="ECO:0000313" key="1">
    <source>
        <dbReference type="EMBL" id="EFQ28850.1"/>
    </source>
</evidence>
<organism evidence="2">
    <name type="scientific">Colletotrichum graminicola (strain M1.001 / M2 / FGSC 10212)</name>
    <name type="common">Maize anthracnose fungus</name>
    <name type="synonym">Glomerella graminicola</name>
    <dbReference type="NCBI Taxonomy" id="645133"/>
    <lineage>
        <taxon>Eukaryota</taxon>
        <taxon>Fungi</taxon>
        <taxon>Dikarya</taxon>
        <taxon>Ascomycota</taxon>
        <taxon>Pezizomycotina</taxon>
        <taxon>Sordariomycetes</taxon>
        <taxon>Hypocreomycetidae</taxon>
        <taxon>Glomerellales</taxon>
        <taxon>Glomerellaceae</taxon>
        <taxon>Colletotrichum</taxon>
        <taxon>Colletotrichum graminicola species complex</taxon>
    </lineage>
</organism>
<reference evidence="2" key="1">
    <citation type="journal article" date="2012" name="Nat. Genet.">
        <title>Lifestyle transitions in plant pathogenic Colletotrichum fungi deciphered by genome and transcriptome analyses.</title>
        <authorList>
            <person name="O'Connell R.J."/>
            <person name="Thon M.R."/>
            <person name="Hacquard S."/>
            <person name="Amyotte S.G."/>
            <person name="Kleemann J."/>
            <person name="Torres M.F."/>
            <person name="Damm U."/>
            <person name="Buiate E.A."/>
            <person name="Epstein L."/>
            <person name="Alkan N."/>
            <person name="Altmueller J."/>
            <person name="Alvarado-Balderrama L."/>
            <person name="Bauser C.A."/>
            <person name="Becker C."/>
            <person name="Birren B.W."/>
            <person name="Chen Z."/>
            <person name="Choi J."/>
            <person name="Crouch J.A."/>
            <person name="Duvick J.P."/>
            <person name="Farman M.A."/>
            <person name="Gan P."/>
            <person name="Heiman D."/>
            <person name="Henrissat B."/>
            <person name="Howard R.J."/>
            <person name="Kabbage M."/>
            <person name="Koch C."/>
            <person name="Kracher B."/>
            <person name="Kubo Y."/>
            <person name="Law A.D."/>
            <person name="Lebrun M.-H."/>
            <person name="Lee Y.-H."/>
            <person name="Miyara I."/>
            <person name="Moore N."/>
            <person name="Neumann U."/>
            <person name="Nordstroem K."/>
            <person name="Panaccione D.G."/>
            <person name="Panstruga R."/>
            <person name="Place M."/>
            <person name="Proctor R.H."/>
            <person name="Prusky D."/>
            <person name="Rech G."/>
            <person name="Reinhardt R."/>
            <person name="Rollins J.A."/>
            <person name="Rounsley S."/>
            <person name="Schardl C.L."/>
            <person name="Schwartz D.C."/>
            <person name="Shenoy N."/>
            <person name="Shirasu K."/>
            <person name="Sikhakolli U.R."/>
            <person name="Stueber K."/>
            <person name="Sukno S.A."/>
            <person name="Sweigard J.A."/>
            <person name="Takano Y."/>
            <person name="Takahara H."/>
            <person name="Trail F."/>
            <person name="van der Does H.C."/>
            <person name="Voll L.M."/>
            <person name="Will I."/>
            <person name="Young S."/>
            <person name="Zeng Q."/>
            <person name="Zhang J."/>
            <person name="Zhou S."/>
            <person name="Dickman M.B."/>
            <person name="Schulze-Lefert P."/>
            <person name="Ver Loren van Themaat E."/>
            <person name="Ma L.-J."/>
            <person name="Vaillancourt L.J."/>
        </authorList>
    </citation>
    <scope>NUCLEOTIDE SEQUENCE [LARGE SCALE GENOMIC DNA]</scope>
    <source>
        <strain evidence="2">M1.001 / M2 / FGSC 10212</strain>
    </source>
</reference>
<dbReference type="AlphaFoldDB" id="E3QD78"/>
<dbReference type="EMBL" id="GG697342">
    <property type="protein sequence ID" value="EFQ28850.1"/>
    <property type="molecule type" value="Genomic_DNA"/>
</dbReference>
<dbReference type="HOGENOM" id="CLU_2126884_0_0_1"/>
<gene>
    <name evidence="1" type="ORF">GLRG_03994</name>
</gene>
<keyword evidence="2" id="KW-1185">Reference proteome</keyword>
<accession>E3QD78</accession>
<dbReference type="RefSeq" id="XP_008092870.1">
    <property type="nucleotide sequence ID" value="XM_008094679.1"/>
</dbReference>
<proteinExistence type="predicted"/>
<dbReference type="GeneID" id="24409359"/>
<name>E3QD78_COLGM</name>
<evidence type="ECO:0000313" key="2">
    <source>
        <dbReference type="Proteomes" id="UP000008782"/>
    </source>
</evidence>
<dbReference type="Proteomes" id="UP000008782">
    <property type="component" value="Unassembled WGS sequence"/>
</dbReference>
<feature type="non-terminal residue" evidence="1">
    <location>
        <position position="114"/>
    </location>
</feature>
<dbReference type="VEuPathDB" id="FungiDB:GLRG_03994"/>